<feature type="transmembrane region" description="Helical" evidence="9">
    <location>
        <begin position="167"/>
        <end position="193"/>
    </location>
</feature>
<keyword evidence="4" id="KW-1003">Cell membrane</keyword>
<organism evidence="11 12">
    <name type="scientific">Clostridium neuense</name>
    <dbReference type="NCBI Taxonomy" id="1728934"/>
    <lineage>
        <taxon>Bacteria</taxon>
        <taxon>Bacillati</taxon>
        <taxon>Bacillota</taxon>
        <taxon>Clostridia</taxon>
        <taxon>Eubacteriales</taxon>
        <taxon>Clostridiaceae</taxon>
        <taxon>Clostridium</taxon>
    </lineage>
</organism>
<dbReference type="PRINTS" id="PR00812">
    <property type="entry name" value="BCTERIALGSPF"/>
</dbReference>
<dbReference type="InterPro" id="IPR003004">
    <property type="entry name" value="GspF/PilC"/>
</dbReference>
<accession>A0ABW8TLA2</accession>
<dbReference type="Pfam" id="PF00482">
    <property type="entry name" value="T2SSF"/>
    <property type="match status" value="2"/>
</dbReference>
<proteinExistence type="inferred from homology"/>
<dbReference type="EMBL" id="JBJIAA010000016">
    <property type="protein sequence ID" value="MFL0252263.1"/>
    <property type="molecule type" value="Genomic_DNA"/>
</dbReference>
<feature type="domain" description="Type II secretion system protein GspF" evidence="10">
    <location>
        <begin position="68"/>
        <end position="190"/>
    </location>
</feature>
<dbReference type="Gene3D" id="1.20.81.30">
    <property type="entry name" value="Type II secretion system (T2SS), domain F"/>
    <property type="match status" value="2"/>
</dbReference>
<feature type="domain" description="Type II secretion system protein GspF" evidence="10">
    <location>
        <begin position="272"/>
        <end position="394"/>
    </location>
</feature>
<keyword evidence="7 9" id="KW-0472">Membrane</keyword>
<evidence type="ECO:0000256" key="1">
    <source>
        <dbReference type="ARBA" id="ARBA00004651"/>
    </source>
</evidence>
<evidence type="ECO:0000256" key="8">
    <source>
        <dbReference type="RuleBase" id="RU003923"/>
    </source>
</evidence>
<dbReference type="InterPro" id="IPR018076">
    <property type="entry name" value="T2SS_GspF_dom"/>
</dbReference>
<evidence type="ECO:0000256" key="3">
    <source>
        <dbReference type="ARBA" id="ARBA00022448"/>
    </source>
</evidence>
<comment type="caution">
    <text evidence="11">The sequence shown here is derived from an EMBL/GenBank/DDBJ whole genome shotgun (WGS) entry which is preliminary data.</text>
</comment>
<sequence>MAVYLYEAKNIKGAIEKGKMEGEDEEAVATYLRTKNCWLISIREENTSGLSGDIELYSKVSSKDISIFCRQLSYTLNAGISLNRALNIVGQQTENKKLKKVTNAVFEDVERGKSLADSMAKNKEYPDLLVNMVAAGEASGTLDSIMTRMAEYYYSEYRQWQKVKQALTYPIIVAIFAFLVVNFLAIKILPMLISNIVSIAGKNKIPWPTRVSIGFSNLVTHNFVLIIIFVVALAVLFKIIKKYSTNTETLDRLKLKLPIIGKLNYKIVTSRFARTFGMLVSSGIPLIKSIEICGKIVNNKFIEKSLEEVENYIKKGSSIGNIFEEKKIFPPMLIEMIKIGEESGNLEDVLKKVAEFYDTEVETTVTQLTTMIEPLIIVLLAFVVGFIVLSIVLPIFQMYNETSNLGVIMHIADSYL</sequence>
<reference evidence="11 12" key="1">
    <citation type="submission" date="2024-11" db="EMBL/GenBank/DDBJ databases">
        <authorList>
            <person name="Heng Y.C."/>
            <person name="Lim A.C.H."/>
            <person name="Lee J.K.Y."/>
            <person name="Kittelmann S."/>
        </authorList>
    </citation>
    <scope>NUCLEOTIDE SEQUENCE [LARGE SCALE GENOMIC DNA]</scope>
    <source>
        <strain evidence="11 12">WILCCON 0114</strain>
    </source>
</reference>
<evidence type="ECO:0000313" key="12">
    <source>
        <dbReference type="Proteomes" id="UP001623592"/>
    </source>
</evidence>
<dbReference type="InterPro" id="IPR042094">
    <property type="entry name" value="T2SS_GspF_sf"/>
</dbReference>
<keyword evidence="5 8" id="KW-0812">Transmembrane</keyword>
<gene>
    <name evidence="11" type="ORF">ACJDT4_17760</name>
</gene>
<evidence type="ECO:0000313" key="11">
    <source>
        <dbReference type="EMBL" id="MFL0252263.1"/>
    </source>
</evidence>
<keyword evidence="6 9" id="KW-1133">Transmembrane helix</keyword>
<keyword evidence="12" id="KW-1185">Reference proteome</keyword>
<evidence type="ECO:0000256" key="7">
    <source>
        <dbReference type="ARBA" id="ARBA00023136"/>
    </source>
</evidence>
<comment type="similarity">
    <text evidence="2 8">Belongs to the GSP F family.</text>
</comment>
<keyword evidence="3 8" id="KW-0813">Transport</keyword>
<evidence type="ECO:0000259" key="10">
    <source>
        <dbReference type="Pfam" id="PF00482"/>
    </source>
</evidence>
<comment type="subcellular location">
    <subcellularLocation>
        <location evidence="1 8">Cell membrane</location>
        <topology evidence="1 8">Multi-pass membrane protein</topology>
    </subcellularLocation>
</comment>
<name>A0ABW8TLA2_9CLOT</name>
<dbReference type="RefSeq" id="WP_406788919.1">
    <property type="nucleotide sequence ID" value="NZ_JBJIAA010000016.1"/>
</dbReference>
<feature type="transmembrane region" description="Helical" evidence="9">
    <location>
        <begin position="375"/>
        <end position="396"/>
    </location>
</feature>
<protein>
    <submittedName>
        <fullName evidence="11">Type II secretion system F family protein</fullName>
    </submittedName>
</protein>
<dbReference type="Proteomes" id="UP001623592">
    <property type="component" value="Unassembled WGS sequence"/>
</dbReference>
<dbReference type="PANTHER" id="PTHR30012">
    <property type="entry name" value="GENERAL SECRETION PATHWAY PROTEIN"/>
    <property type="match status" value="1"/>
</dbReference>
<evidence type="ECO:0000256" key="4">
    <source>
        <dbReference type="ARBA" id="ARBA00022475"/>
    </source>
</evidence>
<evidence type="ECO:0000256" key="2">
    <source>
        <dbReference type="ARBA" id="ARBA00005745"/>
    </source>
</evidence>
<dbReference type="PANTHER" id="PTHR30012:SF0">
    <property type="entry name" value="TYPE II SECRETION SYSTEM PROTEIN F-RELATED"/>
    <property type="match status" value="1"/>
</dbReference>
<dbReference type="PROSITE" id="PS00874">
    <property type="entry name" value="T2SP_F"/>
    <property type="match status" value="1"/>
</dbReference>
<evidence type="ECO:0000256" key="9">
    <source>
        <dbReference type="SAM" id="Phobius"/>
    </source>
</evidence>
<evidence type="ECO:0000256" key="6">
    <source>
        <dbReference type="ARBA" id="ARBA00022989"/>
    </source>
</evidence>
<evidence type="ECO:0000256" key="5">
    <source>
        <dbReference type="ARBA" id="ARBA00022692"/>
    </source>
</evidence>
<dbReference type="InterPro" id="IPR001992">
    <property type="entry name" value="T2SS_GspF/T4SS_PilC_CS"/>
</dbReference>
<feature type="transmembrane region" description="Helical" evidence="9">
    <location>
        <begin position="213"/>
        <end position="237"/>
    </location>
</feature>